<dbReference type="EMBL" id="JACWZY010000006">
    <property type="protein sequence ID" value="MBD2700860.1"/>
    <property type="molecule type" value="Genomic_DNA"/>
</dbReference>
<dbReference type="Proteomes" id="UP000598820">
    <property type="component" value="Unassembled WGS sequence"/>
</dbReference>
<dbReference type="CDD" id="cd05562">
    <property type="entry name" value="Peptidases_S53_like"/>
    <property type="match status" value="1"/>
</dbReference>
<dbReference type="Pfam" id="PF00082">
    <property type="entry name" value="Peptidase_S8"/>
    <property type="match status" value="1"/>
</dbReference>
<protein>
    <submittedName>
        <fullName evidence="3">S8 family serine peptidase</fullName>
    </submittedName>
</protein>
<feature type="chain" id="PRO_5037762413" evidence="1">
    <location>
        <begin position="20"/>
        <end position="681"/>
    </location>
</feature>
<evidence type="ECO:0000259" key="2">
    <source>
        <dbReference type="Pfam" id="PF00082"/>
    </source>
</evidence>
<accession>A0A927AS82</accession>
<evidence type="ECO:0000256" key="1">
    <source>
        <dbReference type="SAM" id="SignalP"/>
    </source>
</evidence>
<dbReference type="AlphaFoldDB" id="A0A927AS82"/>
<dbReference type="InterPro" id="IPR000209">
    <property type="entry name" value="Peptidase_S8/S53_dom"/>
</dbReference>
<sequence>MKLLFYLIIPLIICLHVNAQMPTAKKPGSKLSGGLQEISDTYQRNNRIDTTLLKSQQFQMDKTGQKIVVDAVAETDGETLEKALRKAGFAIIARYGRVVTCQIEISRLPELETLADCRFANPAERPQTNTGPVNTQGDASQRSDLIRQQYGLTGQGVKVGVMSDSYNALLGAPASVTAGELPGVGNPNGFTTAVTVVQDYTLAGATDEGRAMLEIVHDIAPAAQLYYRTASVSQADFAAGIEQLANVGCRVIIDDIKWLAEPFFQDGLIAQSVDKVNSLSGVSYFSAAGNYADVSYENNYVASTFKPLTYTAATAHNFGTAANPVYFFPIQLAAGRRLLLSFQWDDPFFSVTGGSGATGDLDIYLFKQIPTTFPVNPTSSTLIAQLNEQENLGRDPYEFLNYTNNTGTTQTYYILLTKYSGTAPNRLKFVDIRNNPFPPSALTIAGVGASTCYGHYNSAGAIVTGAAPFYNTPAYGVSPPQIESFSSKGGTPILFSTTGVRLTTPIIRQKPDVTGPDGGNNSFFNIDSPNDADTFPNFFGTSASAPHIGAIAALMLQAKPALTPTNIKTALIASCVDMDDPTTAGFDAGFDFRTGYGLVQGDVAIKSILPPGAPCASVASGNWNSLATWSCGFLPLAITPVTIGAGHIVTIDGVTAKAQLVKYSGSGKVRTLNSGKLSFLP</sequence>
<keyword evidence="1" id="KW-0732">Signal</keyword>
<dbReference type="InterPro" id="IPR034075">
    <property type="entry name" value="Glr3161-like_dom"/>
</dbReference>
<dbReference type="SUPFAM" id="SSF52743">
    <property type="entry name" value="Subtilisin-like"/>
    <property type="match status" value="1"/>
</dbReference>
<evidence type="ECO:0000313" key="4">
    <source>
        <dbReference type="Proteomes" id="UP000598820"/>
    </source>
</evidence>
<dbReference type="GO" id="GO:0004252">
    <property type="term" value="F:serine-type endopeptidase activity"/>
    <property type="evidence" value="ECO:0007669"/>
    <property type="project" value="InterPro"/>
</dbReference>
<dbReference type="Gene3D" id="3.40.50.200">
    <property type="entry name" value="Peptidase S8/S53 domain"/>
    <property type="match status" value="2"/>
</dbReference>
<keyword evidence="4" id="KW-1185">Reference proteome</keyword>
<dbReference type="InterPro" id="IPR036852">
    <property type="entry name" value="Peptidase_S8/S53_dom_sf"/>
</dbReference>
<feature type="domain" description="Peptidase S8/S53" evidence="2">
    <location>
        <begin position="216"/>
        <end position="597"/>
    </location>
</feature>
<proteinExistence type="predicted"/>
<reference evidence="3" key="1">
    <citation type="submission" date="2020-09" db="EMBL/GenBank/DDBJ databases">
        <authorList>
            <person name="Kim M.K."/>
        </authorList>
    </citation>
    <scope>NUCLEOTIDE SEQUENCE</scope>
    <source>
        <strain evidence="3">BT702</strain>
    </source>
</reference>
<name>A0A927AS82_9BACT</name>
<organism evidence="3 4">
    <name type="scientific">Spirosoma profusum</name>
    <dbReference type="NCBI Taxonomy" id="2771354"/>
    <lineage>
        <taxon>Bacteria</taxon>
        <taxon>Pseudomonadati</taxon>
        <taxon>Bacteroidota</taxon>
        <taxon>Cytophagia</taxon>
        <taxon>Cytophagales</taxon>
        <taxon>Cytophagaceae</taxon>
        <taxon>Spirosoma</taxon>
    </lineage>
</organism>
<evidence type="ECO:0000313" key="3">
    <source>
        <dbReference type="EMBL" id="MBD2700860.1"/>
    </source>
</evidence>
<gene>
    <name evidence="3" type="ORF">IC229_09435</name>
</gene>
<comment type="caution">
    <text evidence="3">The sequence shown here is derived from an EMBL/GenBank/DDBJ whole genome shotgun (WGS) entry which is preliminary data.</text>
</comment>
<dbReference type="GO" id="GO:0006508">
    <property type="term" value="P:proteolysis"/>
    <property type="evidence" value="ECO:0007669"/>
    <property type="project" value="InterPro"/>
</dbReference>
<dbReference type="RefSeq" id="WP_190886719.1">
    <property type="nucleotide sequence ID" value="NZ_JACWZY010000006.1"/>
</dbReference>
<feature type="signal peptide" evidence="1">
    <location>
        <begin position="1"/>
        <end position="19"/>
    </location>
</feature>